<accession>A0A0A5GF52</accession>
<dbReference type="AlphaFoldDB" id="A0A0A5GF52"/>
<keyword evidence="2" id="KW-1185">Reference proteome</keyword>
<evidence type="ECO:0000313" key="2">
    <source>
        <dbReference type="Proteomes" id="UP000030528"/>
    </source>
</evidence>
<dbReference type="EMBL" id="AVPE01000020">
    <property type="protein sequence ID" value="KGX89750.1"/>
    <property type="molecule type" value="Genomic_DNA"/>
</dbReference>
<sequence length="53" mass="6327">MELYTMNKEGIIFAEWDSTLSIPFKAYYELKNEGYREDELVFLCVFHTYLHAG</sequence>
<dbReference type="RefSeq" id="WP_156111461.1">
    <property type="nucleotide sequence ID" value="NZ_AULI01000008.1"/>
</dbReference>
<reference evidence="1 2" key="1">
    <citation type="submission" date="2013-08" db="EMBL/GenBank/DDBJ databases">
        <authorList>
            <person name="Huang J."/>
            <person name="Wang G."/>
        </authorList>
    </citation>
    <scope>NUCLEOTIDE SEQUENCE [LARGE SCALE GENOMIC DNA]</scope>
    <source>
        <strain evidence="1 2">JSM 076056</strain>
    </source>
</reference>
<protein>
    <submittedName>
        <fullName evidence="1">Uncharacterized protein</fullName>
    </submittedName>
</protein>
<dbReference type="OrthoDB" id="2707333at2"/>
<evidence type="ECO:0000313" key="1">
    <source>
        <dbReference type="EMBL" id="KGX89750.1"/>
    </source>
</evidence>
<dbReference type="Proteomes" id="UP000030528">
    <property type="component" value="Unassembled WGS sequence"/>
</dbReference>
<proteinExistence type="predicted"/>
<comment type="caution">
    <text evidence="1">The sequence shown here is derived from an EMBL/GenBank/DDBJ whole genome shotgun (WGS) entry which is preliminary data.</text>
</comment>
<gene>
    <name evidence="1" type="ORF">N781_16045</name>
</gene>
<name>A0A0A5GF52_9BACI</name>
<organism evidence="1 2">
    <name type="scientific">Pontibacillus halophilus JSM 076056 = DSM 19796</name>
    <dbReference type="NCBI Taxonomy" id="1385510"/>
    <lineage>
        <taxon>Bacteria</taxon>
        <taxon>Bacillati</taxon>
        <taxon>Bacillota</taxon>
        <taxon>Bacilli</taxon>
        <taxon>Bacillales</taxon>
        <taxon>Bacillaceae</taxon>
        <taxon>Pontibacillus</taxon>
    </lineage>
</organism>